<comment type="caution">
    <text evidence="2">The sequence shown here is derived from an EMBL/GenBank/DDBJ whole genome shotgun (WGS) entry which is preliminary data.</text>
</comment>
<keyword evidence="1" id="KW-0040">ANK repeat</keyword>
<reference evidence="2" key="1">
    <citation type="submission" date="2021-06" db="EMBL/GenBank/DDBJ databases">
        <title>Parelaphostrongylus tenuis whole genome reference sequence.</title>
        <authorList>
            <person name="Garwood T.J."/>
            <person name="Larsen P.A."/>
            <person name="Fountain-Jones N.M."/>
            <person name="Garbe J.R."/>
            <person name="Macchietto M.G."/>
            <person name="Kania S.A."/>
            <person name="Gerhold R.W."/>
            <person name="Richards J.E."/>
            <person name="Wolf T.M."/>
        </authorList>
    </citation>
    <scope>NUCLEOTIDE SEQUENCE</scope>
    <source>
        <strain evidence="2">MNPRO001-30</strain>
        <tissue evidence="2">Meninges</tissue>
    </source>
</reference>
<dbReference type="InterPro" id="IPR002110">
    <property type="entry name" value="Ankyrin_rpt"/>
</dbReference>
<gene>
    <name evidence="2" type="ORF">KIN20_003951</name>
</gene>
<proteinExistence type="predicted"/>
<dbReference type="Proteomes" id="UP001196413">
    <property type="component" value="Unassembled WGS sequence"/>
</dbReference>
<dbReference type="Pfam" id="PF00023">
    <property type="entry name" value="Ank"/>
    <property type="match status" value="1"/>
</dbReference>
<evidence type="ECO:0000256" key="1">
    <source>
        <dbReference type="PROSITE-ProRule" id="PRU00023"/>
    </source>
</evidence>
<dbReference type="Gene3D" id="1.25.40.20">
    <property type="entry name" value="Ankyrin repeat-containing domain"/>
    <property type="match status" value="1"/>
</dbReference>
<keyword evidence="3" id="KW-1185">Reference proteome</keyword>
<feature type="repeat" description="ANK" evidence="1">
    <location>
        <begin position="25"/>
        <end position="57"/>
    </location>
</feature>
<evidence type="ECO:0000313" key="2">
    <source>
        <dbReference type="EMBL" id="KAJ1348609.1"/>
    </source>
</evidence>
<organism evidence="2 3">
    <name type="scientific">Parelaphostrongylus tenuis</name>
    <name type="common">Meningeal worm</name>
    <dbReference type="NCBI Taxonomy" id="148309"/>
    <lineage>
        <taxon>Eukaryota</taxon>
        <taxon>Metazoa</taxon>
        <taxon>Ecdysozoa</taxon>
        <taxon>Nematoda</taxon>
        <taxon>Chromadorea</taxon>
        <taxon>Rhabditida</taxon>
        <taxon>Rhabditina</taxon>
        <taxon>Rhabditomorpha</taxon>
        <taxon>Strongyloidea</taxon>
        <taxon>Metastrongylidae</taxon>
        <taxon>Parelaphostrongylus</taxon>
    </lineage>
</organism>
<sequence length="94" mass="10668">MERLDFCQCLVERDGAVINADGGFDCSTTLHVAVSRANEEIVKYLLPKGASKRAAAKLRRDMLTDENYKDKDADPHHLTILEFFICNHNINWST</sequence>
<dbReference type="SUPFAM" id="SSF48403">
    <property type="entry name" value="Ankyrin repeat"/>
    <property type="match status" value="1"/>
</dbReference>
<accession>A0AAD5QGJ9</accession>
<name>A0AAD5QGJ9_PARTN</name>
<protein>
    <submittedName>
        <fullName evidence="2">Uncharacterized protein</fullName>
    </submittedName>
</protein>
<dbReference type="PROSITE" id="PS50297">
    <property type="entry name" value="ANK_REP_REGION"/>
    <property type="match status" value="1"/>
</dbReference>
<evidence type="ECO:0000313" key="3">
    <source>
        <dbReference type="Proteomes" id="UP001196413"/>
    </source>
</evidence>
<dbReference type="InterPro" id="IPR036770">
    <property type="entry name" value="Ankyrin_rpt-contain_sf"/>
</dbReference>
<dbReference type="PROSITE" id="PS50088">
    <property type="entry name" value="ANK_REPEAT"/>
    <property type="match status" value="1"/>
</dbReference>
<dbReference type="AlphaFoldDB" id="A0AAD5QGJ9"/>
<dbReference type="EMBL" id="JAHQIW010000527">
    <property type="protein sequence ID" value="KAJ1348609.1"/>
    <property type="molecule type" value="Genomic_DNA"/>
</dbReference>